<dbReference type="NCBIfam" id="TIGR00225">
    <property type="entry name" value="prc"/>
    <property type="match status" value="1"/>
</dbReference>
<evidence type="ECO:0000256" key="5">
    <source>
        <dbReference type="RuleBase" id="RU004404"/>
    </source>
</evidence>
<dbReference type="InterPro" id="IPR001478">
    <property type="entry name" value="PDZ"/>
</dbReference>
<dbReference type="InterPro" id="IPR055210">
    <property type="entry name" value="CtpA/B_N"/>
</dbReference>
<feature type="region of interest" description="Disordered" evidence="6">
    <location>
        <begin position="42"/>
        <end position="63"/>
    </location>
</feature>
<proteinExistence type="inferred from homology"/>
<gene>
    <name evidence="8" type="ORF">H7C19_12425</name>
</gene>
<dbReference type="GO" id="GO:0006508">
    <property type="term" value="P:proteolysis"/>
    <property type="evidence" value="ECO:0007669"/>
    <property type="project" value="UniProtKB-KW"/>
</dbReference>
<keyword evidence="2 5" id="KW-0645">Protease</keyword>
<dbReference type="Gene3D" id="1.10.101.10">
    <property type="entry name" value="PGBD-like superfamily/PGBD"/>
    <property type="match status" value="1"/>
</dbReference>
<dbReference type="RefSeq" id="WP_185142968.1">
    <property type="nucleotide sequence ID" value="NZ_JACJVP010000021.1"/>
</dbReference>
<sequence>MLLRGRTVLGLMAGAAVVACALTIGAMSMTKEGSLRLFSGAEAEAGHAPSGAPPAPNTGEGRRLSPTELAKLNKALELIENKSLQPMNRDRLLDGAIKGMVAAIGDPYSDYIPSKEADKYTDKLRGTFSGIGAKLDQDGDEFVVTDLMKDSPAERAGLQTKDVLVSVNGQSLRGLSLGEAIAKVRGPKGTKAKLIVRRPGADGLLHLELVREQLDYKTVGSELGPDGVGKLWISSFTFDTADRVSQELAKLEAGGMKALVLDVRHNPGGVLTSVLDVASLFVPKGKTVVVYASADGVQQPETAKGDPGAGKPYPIVVLIDKGTASAAEILAGALRQTIGATLVGETTYGKGTVQISYEELGDGSLMKLTVSKWLLPDGTSIDRQGVKPDAAVAQPDYFAATRLPRGQDLKPDQTGEDVRNLQLLLAGAGCPADREDGYYSEGTRDAVARFQRAAGLPETGIADDATAERLEAASFEAVRDPDHDSQWKEAQARALQAAAAASGS</sequence>
<feature type="compositionally biased region" description="Basic and acidic residues" evidence="6">
    <location>
        <begin position="477"/>
        <end position="491"/>
    </location>
</feature>
<dbReference type="InterPro" id="IPR004447">
    <property type="entry name" value="Peptidase_S41A"/>
</dbReference>
<evidence type="ECO:0000256" key="3">
    <source>
        <dbReference type="ARBA" id="ARBA00022801"/>
    </source>
</evidence>
<keyword evidence="9" id="KW-1185">Reference proteome</keyword>
<accession>A0A7X0RPT7</accession>
<name>A0A7X0RPT7_9BACL</name>
<dbReference type="Gene3D" id="3.90.226.10">
    <property type="entry name" value="2-enoyl-CoA Hydratase, Chain A, domain 1"/>
    <property type="match status" value="1"/>
</dbReference>
<dbReference type="SUPFAM" id="SSF50156">
    <property type="entry name" value="PDZ domain-like"/>
    <property type="match status" value="1"/>
</dbReference>
<feature type="domain" description="PDZ" evidence="7">
    <location>
        <begin position="125"/>
        <end position="199"/>
    </location>
</feature>
<dbReference type="InterPro" id="IPR002477">
    <property type="entry name" value="Peptidoglycan-bd-like"/>
</dbReference>
<evidence type="ECO:0000256" key="1">
    <source>
        <dbReference type="ARBA" id="ARBA00009179"/>
    </source>
</evidence>
<dbReference type="GO" id="GO:0008236">
    <property type="term" value="F:serine-type peptidase activity"/>
    <property type="evidence" value="ECO:0007669"/>
    <property type="project" value="UniProtKB-KW"/>
</dbReference>
<evidence type="ECO:0000313" key="8">
    <source>
        <dbReference type="EMBL" id="MBB6671487.1"/>
    </source>
</evidence>
<dbReference type="Gene3D" id="2.30.42.10">
    <property type="match status" value="1"/>
</dbReference>
<dbReference type="GO" id="GO:0007165">
    <property type="term" value="P:signal transduction"/>
    <property type="evidence" value="ECO:0007669"/>
    <property type="project" value="TreeGrafter"/>
</dbReference>
<reference evidence="8 9" key="1">
    <citation type="submission" date="2020-08" db="EMBL/GenBank/DDBJ databases">
        <title>Cohnella phylogeny.</title>
        <authorList>
            <person name="Dunlap C."/>
        </authorList>
    </citation>
    <scope>NUCLEOTIDE SEQUENCE [LARGE SCALE GENOMIC DNA]</scope>
    <source>
        <strain evidence="8 9">DSM 28246</strain>
    </source>
</reference>
<dbReference type="InterPro" id="IPR005151">
    <property type="entry name" value="Tail-specific_protease"/>
</dbReference>
<evidence type="ECO:0000256" key="6">
    <source>
        <dbReference type="SAM" id="MobiDB-lite"/>
    </source>
</evidence>
<dbReference type="CDD" id="cd06782">
    <property type="entry name" value="cpPDZ_CPP-like"/>
    <property type="match status" value="1"/>
</dbReference>
<dbReference type="EMBL" id="JACJVP010000021">
    <property type="protein sequence ID" value="MBB6671487.1"/>
    <property type="molecule type" value="Genomic_DNA"/>
</dbReference>
<dbReference type="PROSITE" id="PS50106">
    <property type="entry name" value="PDZ"/>
    <property type="match status" value="1"/>
</dbReference>
<keyword evidence="4 5" id="KW-0720">Serine protease</keyword>
<dbReference type="Pfam" id="PF03572">
    <property type="entry name" value="Peptidase_S41"/>
    <property type="match status" value="1"/>
</dbReference>
<dbReference type="CDD" id="cd07560">
    <property type="entry name" value="Peptidase_S41_CPP"/>
    <property type="match status" value="1"/>
</dbReference>
<dbReference type="Pfam" id="PF22694">
    <property type="entry name" value="CtpB_N-like"/>
    <property type="match status" value="1"/>
</dbReference>
<dbReference type="InterPro" id="IPR036034">
    <property type="entry name" value="PDZ_sf"/>
</dbReference>
<dbReference type="Pfam" id="PF01471">
    <property type="entry name" value="PG_binding_1"/>
    <property type="match status" value="1"/>
</dbReference>
<dbReference type="AlphaFoldDB" id="A0A7X0RPT7"/>
<evidence type="ECO:0000313" key="9">
    <source>
        <dbReference type="Proteomes" id="UP000547209"/>
    </source>
</evidence>
<protein>
    <submittedName>
        <fullName evidence="8">S41 family peptidase</fullName>
    </submittedName>
</protein>
<dbReference type="Proteomes" id="UP000547209">
    <property type="component" value="Unassembled WGS sequence"/>
</dbReference>
<comment type="caution">
    <text evidence="8">The sequence shown here is derived from an EMBL/GenBank/DDBJ whole genome shotgun (WGS) entry which is preliminary data.</text>
</comment>
<dbReference type="InterPro" id="IPR041489">
    <property type="entry name" value="PDZ_6"/>
</dbReference>
<keyword evidence="3 5" id="KW-0378">Hydrolase</keyword>
<dbReference type="SUPFAM" id="SSF52096">
    <property type="entry name" value="ClpP/crotonase"/>
    <property type="match status" value="1"/>
</dbReference>
<dbReference type="PANTHER" id="PTHR32060">
    <property type="entry name" value="TAIL-SPECIFIC PROTEASE"/>
    <property type="match status" value="1"/>
</dbReference>
<dbReference type="PANTHER" id="PTHR32060:SF30">
    <property type="entry name" value="CARBOXY-TERMINAL PROCESSING PROTEASE CTPA"/>
    <property type="match status" value="1"/>
</dbReference>
<dbReference type="SMART" id="SM00228">
    <property type="entry name" value="PDZ"/>
    <property type="match status" value="1"/>
</dbReference>
<dbReference type="SUPFAM" id="SSF47090">
    <property type="entry name" value="PGBD-like"/>
    <property type="match status" value="1"/>
</dbReference>
<dbReference type="GO" id="GO:0004175">
    <property type="term" value="F:endopeptidase activity"/>
    <property type="evidence" value="ECO:0007669"/>
    <property type="project" value="TreeGrafter"/>
</dbReference>
<dbReference type="PROSITE" id="PS51257">
    <property type="entry name" value="PROKAR_LIPOPROTEIN"/>
    <property type="match status" value="1"/>
</dbReference>
<dbReference type="Pfam" id="PF17820">
    <property type="entry name" value="PDZ_6"/>
    <property type="match status" value="1"/>
</dbReference>
<evidence type="ECO:0000256" key="4">
    <source>
        <dbReference type="ARBA" id="ARBA00022825"/>
    </source>
</evidence>
<dbReference type="Gene3D" id="3.30.750.44">
    <property type="match status" value="1"/>
</dbReference>
<dbReference type="SMART" id="SM00245">
    <property type="entry name" value="TSPc"/>
    <property type="match status" value="1"/>
</dbReference>
<dbReference type="InterPro" id="IPR029045">
    <property type="entry name" value="ClpP/crotonase-like_dom_sf"/>
</dbReference>
<comment type="similarity">
    <text evidence="1 5">Belongs to the peptidase S41A family.</text>
</comment>
<evidence type="ECO:0000256" key="2">
    <source>
        <dbReference type="ARBA" id="ARBA00022670"/>
    </source>
</evidence>
<dbReference type="InterPro" id="IPR036366">
    <property type="entry name" value="PGBDSf"/>
</dbReference>
<evidence type="ECO:0000259" key="7">
    <source>
        <dbReference type="PROSITE" id="PS50106"/>
    </source>
</evidence>
<feature type="compositionally biased region" description="Low complexity" evidence="6">
    <location>
        <begin position="492"/>
        <end position="504"/>
    </location>
</feature>
<dbReference type="GO" id="GO:0030288">
    <property type="term" value="C:outer membrane-bounded periplasmic space"/>
    <property type="evidence" value="ECO:0007669"/>
    <property type="project" value="TreeGrafter"/>
</dbReference>
<organism evidence="8 9">
    <name type="scientific">Cohnella nanjingensis</name>
    <dbReference type="NCBI Taxonomy" id="1387779"/>
    <lineage>
        <taxon>Bacteria</taxon>
        <taxon>Bacillati</taxon>
        <taxon>Bacillota</taxon>
        <taxon>Bacilli</taxon>
        <taxon>Bacillales</taxon>
        <taxon>Paenibacillaceae</taxon>
        <taxon>Cohnella</taxon>
    </lineage>
</organism>
<dbReference type="InterPro" id="IPR036365">
    <property type="entry name" value="PGBD-like_sf"/>
</dbReference>
<feature type="region of interest" description="Disordered" evidence="6">
    <location>
        <begin position="477"/>
        <end position="504"/>
    </location>
</feature>